<feature type="compositionally biased region" description="Basic residues" evidence="1">
    <location>
        <begin position="1"/>
        <end position="20"/>
    </location>
</feature>
<gene>
    <name evidence="2" type="ORF">THAOC_09713</name>
</gene>
<evidence type="ECO:0000313" key="2">
    <source>
        <dbReference type="EMBL" id="EJK69068.1"/>
    </source>
</evidence>
<name>K0SRW4_THAOC</name>
<organism evidence="2 3">
    <name type="scientific">Thalassiosira oceanica</name>
    <name type="common">Marine diatom</name>
    <dbReference type="NCBI Taxonomy" id="159749"/>
    <lineage>
        <taxon>Eukaryota</taxon>
        <taxon>Sar</taxon>
        <taxon>Stramenopiles</taxon>
        <taxon>Ochrophyta</taxon>
        <taxon>Bacillariophyta</taxon>
        <taxon>Coscinodiscophyceae</taxon>
        <taxon>Thalassiosirophycidae</taxon>
        <taxon>Thalassiosirales</taxon>
        <taxon>Thalassiosiraceae</taxon>
        <taxon>Thalassiosira</taxon>
    </lineage>
</organism>
<accession>K0SRW4</accession>
<evidence type="ECO:0000313" key="3">
    <source>
        <dbReference type="Proteomes" id="UP000266841"/>
    </source>
</evidence>
<dbReference type="EMBL" id="AGNL01010483">
    <property type="protein sequence ID" value="EJK69068.1"/>
    <property type="molecule type" value="Genomic_DNA"/>
</dbReference>
<dbReference type="AlphaFoldDB" id="K0SRW4"/>
<proteinExistence type="predicted"/>
<feature type="region of interest" description="Disordered" evidence="1">
    <location>
        <begin position="1"/>
        <end position="22"/>
    </location>
</feature>
<evidence type="ECO:0000256" key="1">
    <source>
        <dbReference type="SAM" id="MobiDB-lite"/>
    </source>
</evidence>
<sequence>MKPRQAIHNRRRRRRRRRPAARAPPCLPCRIATISNIVRSSFPKFRRRSALVAKRCLSSRPAAAFARTTVLTDIAVSRSLVRMNAEKISDTLAFASPAIRKLDFAQANAYGWRDVKTQHDFLPLHVLRARAASTSMLTVDATQHNPVGRTA</sequence>
<protein>
    <submittedName>
        <fullName evidence="2">Uncharacterized protein</fullName>
    </submittedName>
</protein>
<keyword evidence="3" id="KW-1185">Reference proteome</keyword>
<comment type="caution">
    <text evidence="2">The sequence shown here is derived from an EMBL/GenBank/DDBJ whole genome shotgun (WGS) entry which is preliminary data.</text>
</comment>
<reference evidence="2 3" key="1">
    <citation type="journal article" date="2012" name="Genome Biol.">
        <title>Genome and low-iron response of an oceanic diatom adapted to chronic iron limitation.</title>
        <authorList>
            <person name="Lommer M."/>
            <person name="Specht M."/>
            <person name="Roy A.S."/>
            <person name="Kraemer L."/>
            <person name="Andreson R."/>
            <person name="Gutowska M.A."/>
            <person name="Wolf J."/>
            <person name="Bergner S.V."/>
            <person name="Schilhabel M.B."/>
            <person name="Klostermeier U.C."/>
            <person name="Beiko R.G."/>
            <person name="Rosenstiel P."/>
            <person name="Hippler M."/>
            <person name="Laroche J."/>
        </authorList>
    </citation>
    <scope>NUCLEOTIDE SEQUENCE [LARGE SCALE GENOMIC DNA]</scope>
    <source>
        <strain evidence="2 3">CCMP1005</strain>
    </source>
</reference>
<dbReference type="Proteomes" id="UP000266841">
    <property type="component" value="Unassembled WGS sequence"/>
</dbReference>